<evidence type="ECO:0000313" key="1">
    <source>
        <dbReference type="EMBL" id="MBB4861478.1"/>
    </source>
</evidence>
<dbReference type="EMBL" id="JACHLI010000001">
    <property type="protein sequence ID" value="MBB4861478.1"/>
    <property type="molecule type" value="Genomic_DNA"/>
</dbReference>
<protein>
    <submittedName>
        <fullName evidence="1">Uncharacterized protein</fullName>
    </submittedName>
</protein>
<reference evidence="1 2" key="1">
    <citation type="submission" date="2020-08" db="EMBL/GenBank/DDBJ databases">
        <title>Functional genomics of gut bacteria from endangered species of beetles.</title>
        <authorList>
            <person name="Carlos-Shanley C."/>
        </authorList>
    </citation>
    <scope>NUCLEOTIDE SEQUENCE [LARGE SCALE GENOMIC DNA]</scope>
    <source>
        <strain evidence="1 2">S00179</strain>
    </source>
</reference>
<organism evidence="1 2">
    <name type="scientific">Pseudomonas nitroreducens</name>
    <dbReference type="NCBI Taxonomy" id="46680"/>
    <lineage>
        <taxon>Bacteria</taxon>
        <taxon>Pseudomonadati</taxon>
        <taxon>Pseudomonadota</taxon>
        <taxon>Gammaproteobacteria</taxon>
        <taxon>Pseudomonadales</taxon>
        <taxon>Pseudomonadaceae</taxon>
        <taxon>Pseudomonas</taxon>
    </lineage>
</organism>
<proteinExistence type="predicted"/>
<evidence type="ECO:0000313" key="2">
    <source>
        <dbReference type="Proteomes" id="UP000566995"/>
    </source>
</evidence>
<dbReference type="AlphaFoldDB" id="A0A7W7KFT2"/>
<comment type="caution">
    <text evidence="1">The sequence shown here is derived from an EMBL/GenBank/DDBJ whole genome shotgun (WGS) entry which is preliminary data.</text>
</comment>
<dbReference type="Proteomes" id="UP000566995">
    <property type="component" value="Unassembled WGS sequence"/>
</dbReference>
<sequence length="120" mass="13975">MMISKRHAILRQIPCDSNLIHQVAERPVRVGIVLDEARIARTGELVHNQTIMIDERLHDWEWANGNFRWYSHFVGAGEAENVILVFELENREVCRTCGQTFLQEKSFHYHCEGCKPKAKT</sequence>
<gene>
    <name evidence="1" type="ORF">HNP46_000289</name>
</gene>
<accession>A0A7W7KFT2</accession>
<name>A0A7W7KFT2_PSENT</name>
<dbReference type="RefSeq" id="WP_184585739.1">
    <property type="nucleotide sequence ID" value="NZ_JACHLI010000001.1"/>
</dbReference>